<name>A0A9X3ENK6_9BACT</name>
<dbReference type="AlphaFoldDB" id="A0A9X3ENK6"/>
<feature type="compositionally biased region" description="Basic and acidic residues" evidence="1">
    <location>
        <begin position="1"/>
        <end position="11"/>
    </location>
</feature>
<evidence type="ECO:0000256" key="1">
    <source>
        <dbReference type="SAM" id="MobiDB-lite"/>
    </source>
</evidence>
<feature type="region of interest" description="Disordered" evidence="1">
    <location>
        <begin position="1"/>
        <end position="34"/>
    </location>
</feature>
<organism evidence="2 3">
    <name type="scientific">Nannocystis pusilla</name>
    <dbReference type="NCBI Taxonomy" id="889268"/>
    <lineage>
        <taxon>Bacteria</taxon>
        <taxon>Pseudomonadati</taxon>
        <taxon>Myxococcota</taxon>
        <taxon>Polyangia</taxon>
        <taxon>Nannocystales</taxon>
        <taxon>Nannocystaceae</taxon>
        <taxon>Nannocystis</taxon>
    </lineage>
</organism>
<gene>
    <name evidence="2" type="ORF">OV079_17860</name>
</gene>
<evidence type="ECO:0000313" key="3">
    <source>
        <dbReference type="Proteomes" id="UP001150924"/>
    </source>
</evidence>
<evidence type="ECO:0000313" key="2">
    <source>
        <dbReference type="EMBL" id="MCY1007382.1"/>
    </source>
</evidence>
<sequence length="48" mass="5490">MKILNEVRPKPSELSARAASAPRERKQRRHDFGLRRFDQASADVVLAD</sequence>
<keyword evidence="3" id="KW-1185">Reference proteome</keyword>
<dbReference type="Proteomes" id="UP001150924">
    <property type="component" value="Unassembled WGS sequence"/>
</dbReference>
<proteinExistence type="predicted"/>
<dbReference type="RefSeq" id="WP_267769999.1">
    <property type="nucleotide sequence ID" value="NZ_JAPNKE010000002.1"/>
</dbReference>
<comment type="caution">
    <text evidence="2">The sequence shown here is derived from an EMBL/GenBank/DDBJ whole genome shotgun (WGS) entry which is preliminary data.</text>
</comment>
<dbReference type="EMBL" id="JAPNKE010000002">
    <property type="protein sequence ID" value="MCY1007382.1"/>
    <property type="molecule type" value="Genomic_DNA"/>
</dbReference>
<protein>
    <submittedName>
        <fullName evidence="2">Uncharacterized protein</fullName>
    </submittedName>
</protein>
<reference evidence="2" key="1">
    <citation type="submission" date="2022-11" db="EMBL/GenBank/DDBJ databases">
        <title>Minimal conservation of predation-associated metabolite biosynthetic gene clusters underscores biosynthetic potential of Myxococcota including descriptions for ten novel species: Archangium lansinium sp. nov., Myxococcus landrumus sp. nov., Nannocystis bai.</title>
        <authorList>
            <person name="Ahearne A."/>
            <person name="Stevens C."/>
            <person name="Phillips K."/>
        </authorList>
    </citation>
    <scope>NUCLEOTIDE SEQUENCE</scope>
    <source>
        <strain evidence="2">Na p29</strain>
    </source>
</reference>
<accession>A0A9X3ENK6</accession>